<feature type="transmembrane region" description="Helical" evidence="7">
    <location>
        <begin position="121"/>
        <end position="143"/>
    </location>
</feature>
<gene>
    <name evidence="9" type="ORF">CBF31_07160</name>
</gene>
<dbReference type="PRINTS" id="PR00812">
    <property type="entry name" value="BCTERIALGSPF"/>
</dbReference>
<keyword evidence="3" id="KW-1003">Cell membrane</keyword>
<evidence type="ECO:0000313" key="9">
    <source>
        <dbReference type="EMBL" id="RSU03483.1"/>
    </source>
</evidence>
<evidence type="ECO:0000256" key="3">
    <source>
        <dbReference type="ARBA" id="ARBA00022475"/>
    </source>
</evidence>
<accession>A0A430A8P0</accession>
<feature type="transmembrane region" description="Helical" evidence="7">
    <location>
        <begin position="163"/>
        <end position="188"/>
    </location>
</feature>
<protein>
    <recommendedName>
        <fullName evidence="8">Type II secretion system protein GspF domain-containing protein</fullName>
    </recommendedName>
</protein>
<dbReference type="Pfam" id="PF00482">
    <property type="entry name" value="T2SSF"/>
    <property type="match status" value="2"/>
</dbReference>
<dbReference type="NCBIfam" id="NF041012">
    <property type="entry name" value="T4P_ComGB"/>
    <property type="match status" value="1"/>
</dbReference>
<evidence type="ECO:0000256" key="1">
    <source>
        <dbReference type="ARBA" id="ARBA00004651"/>
    </source>
</evidence>
<dbReference type="PANTHER" id="PTHR30012:SF0">
    <property type="entry name" value="TYPE II SECRETION SYSTEM PROTEIN F-RELATED"/>
    <property type="match status" value="1"/>
</dbReference>
<keyword evidence="5 7" id="KW-1133">Transmembrane helix</keyword>
<keyword evidence="10" id="KW-1185">Reference proteome</keyword>
<sequence length="349" mass="39934">MVLFLKKVLTKKHYSKQKKRKQQAVFLKLLDDLLRNGFSIQESLSYMVTIKAESAYLAQQLRNDLAEGISLSSALAKSQFDSQQVMLLYLAETHGDLEGTLSLIHQQVLDREKQLAELKRVMAYPSLLIFFLVGVMMMMKSVILPQIGMSNKKAHFSAGQILINMGPVVISCLIFLVVISVIGLNHYFKSKSEIKKVIFWSKFPLAKQIIQRYYTSFFASELGKLLNQGLELKQIILLMSQIEDKSLLKEVAIAIGRELEQGNSIVTPIKKWQFFRKEISWIIEQGEVKGNLGDELQIYGKQLWEELNVKVLRLFSWIQPIIFIIVALLIILAYGSLLLPIYQEMEGML</sequence>
<evidence type="ECO:0000256" key="4">
    <source>
        <dbReference type="ARBA" id="ARBA00022692"/>
    </source>
</evidence>
<dbReference type="Gene3D" id="1.20.81.30">
    <property type="entry name" value="Type II secretion system (T2SS), domain F"/>
    <property type="match status" value="2"/>
</dbReference>
<feature type="transmembrane region" description="Helical" evidence="7">
    <location>
        <begin position="321"/>
        <end position="342"/>
    </location>
</feature>
<evidence type="ECO:0000256" key="6">
    <source>
        <dbReference type="ARBA" id="ARBA00023136"/>
    </source>
</evidence>
<keyword evidence="4 7" id="KW-0812">Transmembrane</keyword>
<proteinExistence type="inferred from homology"/>
<evidence type="ECO:0000256" key="5">
    <source>
        <dbReference type="ARBA" id="ARBA00022989"/>
    </source>
</evidence>
<dbReference type="EMBL" id="NGJY01000002">
    <property type="protein sequence ID" value="RSU03483.1"/>
    <property type="molecule type" value="Genomic_DNA"/>
</dbReference>
<dbReference type="InterPro" id="IPR047692">
    <property type="entry name" value="T4P_ComGB"/>
</dbReference>
<organism evidence="9 10">
    <name type="scientific">Vagococcus fessus</name>
    <dbReference type="NCBI Taxonomy" id="120370"/>
    <lineage>
        <taxon>Bacteria</taxon>
        <taxon>Bacillati</taxon>
        <taxon>Bacillota</taxon>
        <taxon>Bacilli</taxon>
        <taxon>Lactobacillales</taxon>
        <taxon>Enterococcaceae</taxon>
        <taxon>Vagococcus</taxon>
    </lineage>
</organism>
<comment type="similarity">
    <text evidence="2">Belongs to the GSP F family.</text>
</comment>
<name>A0A430A8P0_9ENTE</name>
<evidence type="ECO:0000313" key="10">
    <source>
        <dbReference type="Proteomes" id="UP000287101"/>
    </source>
</evidence>
<evidence type="ECO:0000256" key="7">
    <source>
        <dbReference type="SAM" id="Phobius"/>
    </source>
</evidence>
<dbReference type="InterPro" id="IPR042094">
    <property type="entry name" value="T2SS_GspF_sf"/>
</dbReference>
<reference evidence="9 10" key="1">
    <citation type="submission" date="2017-05" db="EMBL/GenBank/DDBJ databases">
        <title>Vagococcus spp. assemblies.</title>
        <authorList>
            <person name="Gulvik C.A."/>
        </authorList>
    </citation>
    <scope>NUCLEOTIDE SEQUENCE [LARGE SCALE GENOMIC DNA]</scope>
    <source>
        <strain evidence="9 10">CCUG 41755</strain>
    </source>
</reference>
<dbReference type="GO" id="GO:0005886">
    <property type="term" value="C:plasma membrane"/>
    <property type="evidence" value="ECO:0007669"/>
    <property type="project" value="UniProtKB-SubCell"/>
</dbReference>
<dbReference type="PANTHER" id="PTHR30012">
    <property type="entry name" value="GENERAL SECRETION PATHWAY PROTEIN"/>
    <property type="match status" value="1"/>
</dbReference>
<comment type="subcellular location">
    <subcellularLocation>
        <location evidence="1">Cell membrane</location>
        <topology evidence="1">Multi-pass membrane protein</topology>
    </subcellularLocation>
</comment>
<dbReference type="Proteomes" id="UP000287101">
    <property type="component" value="Unassembled WGS sequence"/>
</dbReference>
<evidence type="ECO:0000259" key="8">
    <source>
        <dbReference type="Pfam" id="PF00482"/>
    </source>
</evidence>
<dbReference type="InterPro" id="IPR003004">
    <property type="entry name" value="GspF/PilC"/>
</dbReference>
<evidence type="ECO:0000256" key="2">
    <source>
        <dbReference type="ARBA" id="ARBA00005745"/>
    </source>
</evidence>
<comment type="caution">
    <text evidence="9">The sequence shown here is derived from an EMBL/GenBank/DDBJ whole genome shotgun (WGS) entry which is preliminary data.</text>
</comment>
<feature type="domain" description="Type II secretion system protein GspF" evidence="8">
    <location>
        <begin position="218"/>
        <end position="340"/>
    </location>
</feature>
<dbReference type="AlphaFoldDB" id="A0A430A8P0"/>
<feature type="domain" description="Type II secretion system protein GspF" evidence="8">
    <location>
        <begin position="26"/>
        <end position="145"/>
    </location>
</feature>
<keyword evidence="6 7" id="KW-0472">Membrane</keyword>
<dbReference type="InterPro" id="IPR018076">
    <property type="entry name" value="T2SS_GspF_dom"/>
</dbReference>
<dbReference type="OrthoDB" id="2294348at2"/>
<dbReference type="RefSeq" id="WP_126831693.1">
    <property type="nucleotide sequence ID" value="NZ_CBCRYB010000001.1"/>
</dbReference>